<dbReference type="Proteomes" id="UP000188320">
    <property type="component" value="Unassembled WGS sequence"/>
</dbReference>
<feature type="compositionally biased region" description="Polar residues" evidence="1">
    <location>
        <begin position="11"/>
        <end position="31"/>
    </location>
</feature>
<evidence type="ECO:0000313" key="2">
    <source>
        <dbReference type="EMBL" id="OMH82160.1"/>
    </source>
</evidence>
<gene>
    <name evidence="2" type="ORF">AX774_g4366</name>
</gene>
<name>A0A1R1PMF9_ZANCU</name>
<protein>
    <submittedName>
        <fullName evidence="2">Uncharacterized protein</fullName>
    </submittedName>
</protein>
<feature type="region of interest" description="Disordered" evidence="1">
    <location>
        <begin position="1"/>
        <end position="84"/>
    </location>
</feature>
<dbReference type="EMBL" id="LSSK01000727">
    <property type="protein sequence ID" value="OMH82160.1"/>
    <property type="molecule type" value="Genomic_DNA"/>
</dbReference>
<evidence type="ECO:0000256" key="1">
    <source>
        <dbReference type="SAM" id="MobiDB-lite"/>
    </source>
</evidence>
<organism evidence="2 3">
    <name type="scientific">Zancudomyces culisetae</name>
    <name type="common">Gut fungus</name>
    <name type="synonym">Smittium culisetae</name>
    <dbReference type="NCBI Taxonomy" id="1213189"/>
    <lineage>
        <taxon>Eukaryota</taxon>
        <taxon>Fungi</taxon>
        <taxon>Fungi incertae sedis</taxon>
        <taxon>Zoopagomycota</taxon>
        <taxon>Kickxellomycotina</taxon>
        <taxon>Harpellomycetes</taxon>
        <taxon>Harpellales</taxon>
        <taxon>Legeriomycetaceae</taxon>
        <taxon>Zancudomyces</taxon>
    </lineage>
</organism>
<sequence>MWEPGARPNQEPGQTSGSTQTGPKVSPQPNSRGPVAEVPERMEVDPDQQVVLGGGQHGVRDTLDTSPTSASAPGNQPAETSMHS</sequence>
<proteinExistence type="predicted"/>
<keyword evidence="3" id="KW-1185">Reference proteome</keyword>
<comment type="caution">
    <text evidence="2">The sequence shown here is derived from an EMBL/GenBank/DDBJ whole genome shotgun (WGS) entry which is preliminary data.</text>
</comment>
<dbReference type="AlphaFoldDB" id="A0A1R1PMF9"/>
<evidence type="ECO:0000313" key="3">
    <source>
        <dbReference type="Proteomes" id="UP000188320"/>
    </source>
</evidence>
<accession>A0A1R1PMF9</accession>
<feature type="compositionally biased region" description="Polar residues" evidence="1">
    <location>
        <begin position="64"/>
        <end position="84"/>
    </location>
</feature>
<reference evidence="3" key="1">
    <citation type="submission" date="2017-01" db="EMBL/GenBank/DDBJ databases">
        <authorList>
            <person name="Wang Y."/>
            <person name="White M."/>
            <person name="Kvist S."/>
            <person name="Moncalvo J.-M."/>
        </authorList>
    </citation>
    <scope>NUCLEOTIDE SEQUENCE [LARGE SCALE GENOMIC DNA]</scope>
    <source>
        <strain evidence="3">COL-18-3</strain>
    </source>
</reference>